<keyword evidence="3" id="KW-1185">Reference proteome</keyword>
<gene>
    <name evidence="2" type="ORF">BOVATA_049420</name>
</gene>
<dbReference type="OrthoDB" id="295473at2759"/>
<comment type="caution">
    <text evidence="2">The sequence shown here is derived from an EMBL/GenBank/DDBJ whole genome shotgun (WGS) entry which is preliminary data.</text>
</comment>
<dbReference type="VEuPathDB" id="PiroplasmaDB:BOVATA_049420"/>
<evidence type="ECO:0000313" key="3">
    <source>
        <dbReference type="Proteomes" id="UP000236319"/>
    </source>
</evidence>
<feature type="coiled-coil region" evidence="1">
    <location>
        <begin position="63"/>
        <end position="90"/>
    </location>
</feature>
<dbReference type="GeneID" id="39877219"/>
<dbReference type="EMBL" id="BDSA01000051">
    <property type="protein sequence ID" value="GBE63449.1"/>
    <property type="molecule type" value="Genomic_DNA"/>
</dbReference>
<organism evidence="2 3">
    <name type="scientific">Babesia ovata</name>
    <dbReference type="NCBI Taxonomy" id="189622"/>
    <lineage>
        <taxon>Eukaryota</taxon>
        <taxon>Sar</taxon>
        <taxon>Alveolata</taxon>
        <taxon>Apicomplexa</taxon>
        <taxon>Aconoidasida</taxon>
        <taxon>Piroplasmida</taxon>
        <taxon>Babesiidae</taxon>
        <taxon>Babesia</taxon>
    </lineage>
</organism>
<name>A0A2H6KKD7_9APIC</name>
<reference evidence="2 3" key="1">
    <citation type="journal article" date="2017" name="BMC Genomics">
        <title>Whole-genome assembly of Babesia ovata and comparative genomics between closely related pathogens.</title>
        <authorList>
            <person name="Yamagishi J."/>
            <person name="Asada M."/>
            <person name="Hakimi H."/>
            <person name="Tanaka T.Q."/>
            <person name="Sugimoto C."/>
            <person name="Kawazu S."/>
        </authorList>
    </citation>
    <scope>NUCLEOTIDE SEQUENCE [LARGE SCALE GENOMIC DNA]</scope>
    <source>
        <strain evidence="2 3">Miyake</strain>
    </source>
</reference>
<dbReference type="RefSeq" id="XP_028869692.1">
    <property type="nucleotide sequence ID" value="XM_029013859.1"/>
</dbReference>
<accession>A0A2H6KKD7</accession>
<evidence type="ECO:0000256" key="1">
    <source>
        <dbReference type="SAM" id="Coils"/>
    </source>
</evidence>
<sequence length="116" mass="13052">MILLLPINKLNDSVGKGREAFGNAVTQVEGKTGEVTTELGELIGKLSSDAGGQYFQEVKNRGGEGLEKQLNKWKTTIQRIEEDVTDIEKQQINILDKSLSTRIMNEYMPVKKWLRT</sequence>
<keyword evidence="1" id="KW-0175">Coiled coil</keyword>
<proteinExistence type="predicted"/>
<dbReference type="AlphaFoldDB" id="A0A2H6KKD7"/>
<evidence type="ECO:0000313" key="2">
    <source>
        <dbReference type="EMBL" id="GBE63449.1"/>
    </source>
</evidence>
<dbReference type="Proteomes" id="UP000236319">
    <property type="component" value="Unassembled WGS sequence"/>
</dbReference>
<protein>
    <submittedName>
        <fullName evidence="2">Uncharacterized protein</fullName>
    </submittedName>
</protein>